<dbReference type="AlphaFoldDB" id="A0A2P5A7V5"/>
<sequence>MDVVGGSGNVTEDLGKFCTNLSPLFEENHKLLASVMDELKASRINGYLDFPPPRLKARIALQGRGIVLALHYPQNMRCKACDLLINS</sequence>
<comment type="caution">
    <text evidence="1">The sequence shown here is derived from an EMBL/GenBank/DDBJ whole genome shotgun (WGS) entry which is preliminary data.</text>
</comment>
<proteinExistence type="predicted"/>
<dbReference type="STRING" id="3476.A0A2P5A7V5"/>
<accession>A0A2P5A7V5</accession>
<gene>
    <name evidence="1" type="ORF">PanWU01x14_359860</name>
</gene>
<dbReference type="Proteomes" id="UP000237105">
    <property type="component" value="Unassembled WGS sequence"/>
</dbReference>
<evidence type="ECO:0000313" key="2">
    <source>
        <dbReference type="Proteomes" id="UP000237105"/>
    </source>
</evidence>
<name>A0A2P5A7V5_PARAD</name>
<keyword evidence="2" id="KW-1185">Reference proteome</keyword>
<organism evidence="1 2">
    <name type="scientific">Parasponia andersonii</name>
    <name type="common">Sponia andersonii</name>
    <dbReference type="NCBI Taxonomy" id="3476"/>
    <lineage>
        <taxon>Eukaryota</taxon>
        <taxon>Viridiplantae</taxon>
        <taxon>Streptophyta</taxon>
        <taxon>Embryophyta</taxon>
        <taxon>Tracheophyta</taxon>
        <taxon>Spermatophyta</taxon>
        <taxon>Magnoliopsida</taxon>
        <taxon>eudicotyledons</taxon>
        <taxon>Gunneridae</taxon>
        <taxon>Pentapetalae</taxon>
        <taxon>rosids</taxon>
        <taxon>fabids</taxon>
        <taxon>Rosales</taxon>
        <taxon>Cannabaceae</taxon>
        <taxon>Parasponia</taxon>
    </lineage>
</organism>
<dbReference type="EMBL" id="JXTB01000798">
    <property type="protein sequence ID" value="PON32617.1"/>
    <property type="molecule type" value="Genomic_DNA"/>
</dbReference>
<protein>
    <submittedName>
        <fullName evidence="1">Uncharacterized protein</fullName>
    </submittedName>
</protein>
<reference evidence="2" key="1">
    <citation type="submission" date="2016-06" db="EMBL/GenBank/DDBJ databases">
        <title>Parallel loss of symbiosis genes in relatives of nitrogen-fixing non-legume Parasponia.</title>
        <authorList>
            <person name="Van Velzen R."/>
            <person name="Holmer R."/>
            <person name="Bu F."/>
            <person name="Rutten L."/>
            <person name="Van Zeijl A."/>
            <person name="Liu W."/>
            <person name="Santuari L."/>
            <person name="Cao Q."/>
            <person name="Sharma T."/>
            <person name="Shen D."/>
            <person name="Roswanjaya Y."/>
            <person name="Wardhani T."/>
            <person name="Kalhor M.S."/>
            <person name="Jansen J."/>
            <person name="Van den Hoogen J."/>
            <person name="Gungor B."/>
            <person name="Hartog M."/>
            <person name="Hontelez J."/>
            <person name="Verver J."/>
            <person name="Yang W.-C."/>
            <person name="Schijlen E."/>
            <person name="Repin R."/>
            <person name="Schilthuizen M."/>
            <person name="Schranz E."/>
            <person name="Heidstra R."/>
            <person name="Miyata K."/>
            <person name="Fedorova E."/>
            <person name="Kohlen W."/>
            <person name="Bisseling T."/>
            <person name="Smit S."/>
            <person name="Geurts R."/>
        </authorList>
    </citation>
    <scope>NUCLEOTIDE SEQUENCE [LARGE SCALE GENOMIC DNA]</scope>
    <source>
        <strain evidence="2">cv. WU1-14</strain>
    </source>
</reference>
<dbReference type="OrthoDB" id="205255at2759"/>
<evidence type="ECO:0000313" key="1">
    <source>
        <dbReference type="EMBL" id="PON32617.1"/>
    </source>
</evidence>